<dbReference type="RefSeq" id="WP_063087454.1">
    <property type="nucleotide sequence ID" value="NZ_JPVZ01000012.1"/>
</dbReference>
<feature type="signal peptide" evidence="1">
    <location>
        <begin position="1"/>
        <end position="23"/>
    </location>
</feature>
<evidence type="ECO:0000313" key="3">
    <source>
        <dbReference type="Proteomes" id="UP000094009"/>
    </source>
</evidence>
<dbReference type="PROSITE" id="PS51257">
    <property type="entry name" value="PROKAR_LIPOPROTEIN"/>
    <property type="match status" value="1"/>
</dbReference>
<dbReference type="AlphaFoldDB" id="A0A853KUW6"/>
<evidence type="ECO:0000313" key="2">
    <source>
        <dbReference type="EMBL" id="OAZ08016.1"/>
    </source>
</evidence>
<dbReference type="Proteomes" id="UP000094009">
    <property type="component" value="Unassembled WGS sequence"/>
</dbReference>
<reference evidence="2 3" key="1">
    <citation type="submission" date="2014-07" db="EMBL/GenBank/DDBJ databases">
        <title>Draft genome sequence of Thalassospira tepidiphila 1-1B.</title>
        <authorList>
            <person name="Lai Q."/>
            <person name="Shao Z."/>
        </authorList>
    </citation>
    <scope>NUCLEOTIDE SEQUENCE [LARGE SCALE GENOMIC DNA]</scope>
    <source>
        <strain evidence="2 3">MCCC 1A03514</strain>
    </source>
</reference>
<feature type="chain" id="PRO_5032488020" description="UDP-N-acetylglucosamine acyltransferase" evidence="1">
    <location>
        <begin position="24"/>
        <end position="190"/>
    </location>
</feature>
<evidence type="ECO:0008006" key="4">
    <source>
        <dbReference type="Google" id="ProtNLM"/>
    </source>
</evidence>
<proteinExistence type="predicted"/>
<comment type="caution">
    <text evidence="2">The sequence shown here is derived from an EMBL/GenBank/DDBJ whole genome shotgun (WGS) entry which is preliminary data.</text>
</comment>
<gene>
    <name evidence="2" type="ORF">TH4_19645</name>
</gene>
<protein>
    <recommendedName>
        <fullName evidence="4">UDP-N-acetylglucosamine acyltransferase</fullName>
    </recommendedName>
</protein>
<evidence type="ECO:0000256" key="1">
    <source>
        <dbReference type="SAM" id="SignalP"/>
    </source>
</evidence>
<keyword evidence="1" id="KW-0732">Signal</keyword>
<name>A0A853KUW6_9PROT</name>
<organism evidence="2 3">
    <name type="scientific">Thalassospira tepidiphila MCCC 1A03514</name>
    <dbReference type="NCBI Taxonomy" id="1177930"/>
    <lineage>
        <taxon>Bacteria</taxon>
        <taxon>Pseudomonadati</taxon>
        <taxon>Pseudomonadota</taxon>
        <taxon>Alphaproteobacteria</taxon>
        <taxon>Rhodospirillales</taxon>
        <taxon>Thalassospiraceae</taxon>
        <taxon>Thalassospira</taxon>
    </lineage>
</organism>
<sequence length="190" mass="20518">MKTAIQKAAAILGLALLSACASPAEFQNMVVTEGIDTAATQNSAFKDSIVVKSVDGGEETNPMWTSEISSQAFEKALIASLENAQLLAKLDDNAPYRLRVTLLEVDQPLFGLDLTVKTRVRYEIIEKDSDKTVFSEEIPATHTATFGDSPFAIQRLRLANEGSAKNNIAAFIERVIAVSPEMSGENVALK</sequence>
<dbReference type="EMBL" id="JPVZ01000012">
    <property type="protein sequence ID" value="OAZ08016.1"/>
    <property type="molecule type" value="Genomic_DNA"/>
</dbReference>
<accession>A0A853KUW6</accession>